<evidence type="ECO:0000313" key="3">
    <source>
        <dbReference type="Proteomes" id="UP000308953"/>
    </source>
</evidence>
<gene>
    <name evidence="2" type="ORF">D6D10_07535</name>
</gene>
<dbReference type="AlphaFoldDB" id="A0A4S9ELS6"/>
<feature type="transmembrane region" description="Helical" evidence="1">
    <location>
        <begin position="181"/>
        <end position="203"/>
    </location>
</feature>
<sequence>MDEPLFILLAVPSFLPKVRASYFIQALDIGDAFCNTVFIAGTIISPRWAITNMTDVGDDTCWLAIRPSWNNVDDNAYVNGVHVRCAFTSTNIYIPLTPFNQSLPYNGSSYIVRLISPAPNNITLDSCPFQIEAQGWQPPMSESDKLAQQANNISEQATIISQKANDLANQANKFSHDNLKIAIVGIVLAVFATVVASILPQILQNRYERRQGPVALPL</sequence>
<protein>
    <submittedName>
        <fullName evidence="2">Uncharacterized protein</fullName>
    </submittedName>
</protein>
<name>A0A4S9ELS6_AURPU</name>
<keyword evidence="1" id="KW-0812">Transmembrane</keyword>
<evidence type="ECO:0000313" key="2">
    <source>
        <dbReference type="EMBL" id="THX34603.1"/>
    </source>
</evidence>
<comment type="caution">
    <text evidence="2">The sequence shown here is derived from an EMBL/GenBank/DDBJ whole genome shotgun (WGS) entry which is preliminary data.</text>
</comment>
<accession>A0A4S9ELS6</accession>
<keyword evidence="1" id="KW-0472">Membrane</keyword>
<proteinExistence type="predicted"/>
<dbReference type="EMBL" id="QZAV01000219">
    <property type="protein sequence ID" value="THX34603.1"/>
    <property type="molecule type" value="Genomic_DNA"/>
</dbReference>
<evidence type="ECO:0000256" key="1">
    <source>
        <dbReference type="SAM" id="Phobius"/>
    </source>
</evidence>
<dbReference type="Proteomes" id="UP000308953">
    <property type="component" value="Unassembled WGS sequence"/>
</dbReference>
<reference evidence="2 3" key="1">
    <citation type="submission" date="2018-10" db="EMBL/GenBank/DDBJ databases">
        <title>Fifty Aureobasidium pullulans genomes reveal a recombining polyextremotolerant generalist.</title>
        <authorList>
            <person name="Gostincar C."/>
            <person name="Turk M."/>
            <person name="Zajc J."/>
            <person name="Gunde-Cimerman N."/>
        </authorList>
    </citation>
    <scope>NUCLEOTIDE SEQUENCE [LARGE SCALE GENOMIC DNA]</scope>
    <source>
        <strain evidence="2 3">EXF-9785</strain>
    </source>
</reference>
<organism evidence="2 3">
    <name type="scientific">Aureobasidium pullulans</name>
    <name type="common">Black yeast</name>
    <name type="synonym">Pullularia pullulans</name>
    <dbReference type="NCBI Taxonomy" id="5580"/>
    <lineage>
        <taxon>Eukaryota</taxon>
        <taxon>Fungi</taxon>
        <taxon>Dikarya</taxon>
        <taxon>Ascomycota</taxon>
        <taxon>Pezizomycotina</taxon>
        <taxon>Dothideomycetes</taxon>
        <taxon>Dothideomycetidae</taxon>
        <taxon>Dothideales</taxon>
        <taxon>Saccotheciaceae</taxon>
        <taxon>Aureobasidium</taxon>
    </lineage>
</organism>
<keyword evidence="1" id="KW-1133">Transmembrane helix</keyword>